<evidence type="ECO:0000313" key="1">
    <source>
        <dbReference type="EMBL" id="MBX51317.1"/>
    </source>
</evidence>
<organism evidence="1">
    <name type="scientific">Rhizophora mucronata</name>
    <name type="common">Asiatic mangrove</name>
    <dbReference type="NCBI Taxonomy" id="61149"/>
    <lineage>
        <taxon>Eukaryota</taxon>
        <taxon>Viridiplantae</taxon>
        <taxon>Streptophyta</taxon>
        <taxon>Embryophyta</taxon>
        <taxon>Tracheophyta</taxon>
        <taxon>Spermatophyta</taxon>
        <taxon>Magnoliopsida</taxon>
        <taxon>eudicotyledons</taxon>
        <taxon>Gunneridae</taxon>
        <taxon>Pentapetalae</taxon>
        <taxon>rosids</taxon>
        <taxon>fabids</taxon>
        <taxon>Malpighiales</taxon>
        <taxon>Rhizophoraceae</taxon>
        <taxon>Rhizophora</taxon>
    </lineage>
</organism>
<dbReference type="EMBL" id="GGEC01070833">
    <property type="protein sequence ID" value="MBX51317.1"/>
    <property type="molecule type" value="Transcribed_RNA"/>
</dbReference>
<name>A0A2P2P9D7_RHIMU</name>
<reference evidence="1" key="1">
    <citation type="submission" date="2018-02" db="EMBL/GenBank/DDBJ databases">
        <title>Rhizophora mucronata_Transcriptome.</title>
        <authorList>
            <person name="Meera S.P."/>
            <person name="Sreeshan A."/>
            <person name="Augustine A."/>
        </authorList>
    </citation>
    <scope>NUCLEOTIDE SEQUENCE</scope>
    <source>
        <tissue evidence="1">Leaf</tissue>
    </source>
</reference>
<accession>A0A2P2P9D7</accession>
<proteinExistence type="predicted"/>
<protein>
    <submittedName>
        <fullName evidence="1">Uncharacterized protein</fullName>
    </submittedName>
</protein>
<sequence length="53" mass="5949">MIKGLKIEFKRHSATLYLFQNLESFQEGKLILIQSGQATLSSHSKNGSILLND</sequence>
<dbReference type="AlphaFoldDB" id="A0A2P2P9D7"/>